<protein>
    <submittedName>
        <fullName evidence="1">Uncharacterized protein</fullName>
    </submittedName>
</protein>
<dbReference type="Proteomes" id="UP000288805">
    <property type="component" value="Unassembled WGS sequence"/>
</dbReference>
<sequence length="100" mass="11038">MKGGGQQQEACCPVQQLVLQDAGTWYFVAYGGHLHVVPLMELEVDMVRECKIFKTANKDGCKQGVLFVGVPFHMSLSSSRPIGHLRRVCNPSGIIPSRPR</sequence>
<evidence type="ECO:0000313" key="1">
    <source>
        <dbReference type="EMBL" id="RVX23638.1"/>
    </source>
</evidence>
<evidence type="ECO:0000313" key="2">
    <source>
        <dbReference type="Proteomes" id="UP000288805"/>
    </source>
</evidence>
<organism evidence="1 2">
    <name type="scientific">Vitis vinifera</name>
    <name type="common">Grape</name>
    <dbReference type="NCBI Taxonomy" id="29760"/>
    <lineage>
        <taxon>Eukaryota</taxon>
        <taxon>Viridiplantae</taxon>
        <taxon>Streptophyta</taxon>
        <taxon>Embryophyta</taxon>
        <taxon>Tracheophyta</taxon>
        <taxon>Spermatophyta</taxon>
        <taxon>Magnoliopsida</taxon>
        <taxon>eudicotyledons</taxon>
        <taxon>Gunneridae</taxon>
        <taxon>Pentapetalae</taxon>
        <taxon>rosids</taxon>
        <taxon>Vitales</taxon>
        <taxon>Vitaceae</taxon>
        <taxon>Viteae</taxon>
        <taxon>Vitis</taxon>
    </lineage>
</organism>
<reference evidence="1 2" key="1">
    <citation type="journal article" date="2018" name="PLoS Genet.">
        <title>Population sequencing reveals clonal diversity and ancestral inbreeding in the grapevine cultivar Chardonnay.</title>
        <authorList>
            <person name="Roach M.J."/>
            <person name="Johnson D.L."/>
            <person name="Bohlmann J."/>
            <person name="van Vuuren H.J."/>
            <person name="Jones S.J."/>
            <person name="Pretorius I.S."/>
            <person name="Schmidt S.A."/>
            <person name="Borneman A.R."/>
        </authorList>
    </citation>
    <scope>NUCLEOTIDE SEQUENCE [LARGE SCALE GENOMIC DNA]</scope>
    <source>
        <strain evidence="2">cv. Chardonnay</strain>
        <tissue evidence="1">Leaf</tissue>
    </source>
</reference>
<dbReference type="AlphaFoldDB" id="A0A438KR10"/>
<gene>
    <name evidence="1" type="ORF">CK203_000119</name>
</gene>
<comment type="caution">
    <text evidence="1">The sequence shown here is derived from an EMBL/GenBank/DDBJ whole genome shotgun (WGS) entry which is preliminary data.</text>
</comment>
<proteinExistence type="predicted"/>
<dbReference type="EMBL" id="QGNW01000001">
    <property type="protein sequence ID" value="RVX23638.1"/>
    <property type="molecule type" value="Genomic_DNA"/>
</dbReference>
<accession>A0A438KR10</accession>
<name>A0A438KR10_VITVI</name>